<dbReference type="Proteomes" id="UP000012960">
    <property type="component" value="Unplaced"/>
</dbReference>
<evidence type="ECO:0000313" key="1">
    <source>
        <dbReference type="EnsemblPlants" id="Ma04_p34380.1"/>
    </source>
</evidence>
<keyword evidence="2" id="KW-1185">Reference proteome</keyword>
<proteinExistence type="predicted"/>
<name>A0A804IX45_MUSAM</name>
<dbReference type="AlphaFoldDB" id="A0A804IX45"/>
<reference evidence="1" key="1">
    <citation type="submission" date="2021-05" db="UniProtKB">
        <authorList>
            <consortium name="EnsemblPlants"/>
        </authorList>
    </citation>
    <scope>IDENTIFICATION</scope>
    <source>
        <strain evidence="1">subsp. malaccensis</strain>
    </source>
</reference>
<dbReference type="EnsemblPlants" id="Ma04_t34380.1">
    <property type="protein sequence ID" value="Ma04_p34380.1"/>
    <property type="gene ID" value="Ma04_g34380"/>
</dbReference>
<dbReference type="InParanoid" id="A0A804IX45"/>
<organism evidence="1 2">
    <name type="scientific">Musa acuminata subsp. malaccensis</name>
    <name type="common">Wild banana</name>
    <name type="synonym">Musa malaccensis</name>
    <dbReference type="NCBI Taxonomy" id="214687"/>
    <lineage>
        <taxon>Eukaryota</taxon>
        <taxon>Viridiplantae</taxon>
        <taxon>Streptophyta</taxon>
        <taxon>Embryophyta</taxon>
        <taxon>Tracheophyta</taxon>
        <taxon>Spermatophyta</taxon>
        <taxon>Magnoliopsida</taxon>
        <taxon>Liliopsida</taxon>
        <taxon>Zingiberales</taxon>
        <taxon>Musaceae</taxon>
        <taxon>Musa</taxon>
    </lineage>
</organism>
<evidence type="ECO:0000313" key="2">
    <source>
        <dbReference type="Proteomes" id="UP000012960"/>
    </source>
</evidence>
<sequence length="89" mass="9828">MLPKQRNTIEAGGWPSNHLMHGCFSPPVLLVSSRRARIGRIGHRGGTGRRGGTEAFLDGLERPCSSSANVLIMMPLVSKNRRPWYTNQS</sequence>
<dbReference type="Gramene" id="Ma04_t34380.1">
    <property type="protein sequence ID" value="Ma04_p34380.1"/>
    <property type="gene ID" value="Ma04_g34380"/>
</dbReference>
<accession>A0A804IX45</accession>
<protein>
    <submittedName>
        <fullName evidence="1">Uncharacterized protein</fullName>
    </submittedName>
</protein>